<feature type="signal peptide" evidence="1">
    <location>
        <begin position="1"/>
        <end position="15"/>
    </location>
</feature>
<evidence type="ECO:0000256" key="1">
    <source>
        <dbReference type="SAM" id="SignalP"/>
    </source>
</evidence>
<evidence type="ECO:0000313" key="2">
    <source>
        <dbReference type="EMBL" id="KAA8910109.1"/>
    </source>
</evidence>
<keyword evidence="1" id="KW-0732">Signal</keyword>
<keyword evidence="3" id="KW-1185">Reference proteome</keyword>
<organism evidence="2 3">
    <name type="scientific">Sphaerosporella brunnea</name>
    <dbReference type="NCBI Taxonomy" id="1250544"/>
    <lineage>
        <taxon>Eukaryota</taxon>
        <taxon>Fungi</taxon>
        <taxon>Dikarya</taxon>
        <taxon>Ascomycota</taxon>
        <taxon>Pezizomycotina</taxon>
        <taxon>Pezizomycetes</taxon>
        <taxon>Pezizales</taxon>
        <taxon>Pyronemataceae</taxon>
        <taxon>Sphaerosporella</taxon>
    </lineage>
</organism>
<dbReference type="EMBL" id="VXIS01000050">
    <property type="protein sequence ID" value="KAA8910109.1"/>
    <property type="molecule type" value="Genomic_DNA"/>
</dbReference>
<evidence type="ECO:0000313" key="3">
    <source>
        <dbReference type="Proteomes" id="UP000326924"/>
    </source>
</evidence>
<protein>
    <submittedName>
        <fullName evidence="2">Uncharacterized protein</fullName>
    </submittedName>
</protein>
<feature type="chain" id="PRO_5023934345" evidence="1">
    <location>
        <begin position="16"/>
        <end position="78"/>
    </location>
</feature>
<sequence>MFRFLSLGFISSSYSFWLSLQNDSPVFLADPSSKDTLIGVVLRCKLGDIDIRKAMALGFAGVTHIETCSSVFPRAGID</sequence>
<dbReference type="AlphaFoldDB" id="A0A5J5F3B6"/>
<proteinExistence type="predicted"/>
<dbReference type="InParanoid" id="A0A5J5F3B6"/>
<gene>
    <name evidence="2" type="ORF">FN846DRAFT_569712</name>
</gene>
<reference evidence="2 3" key="1">
    <citation type="submission" date="2019-09" db="EMBL/GenBank/DDBJ databases">
        <title>Draft genome of the ectomycorrhizal ascomycete Sphaerosporella brunnea.</title>
        <authorList>
            <consortium name="DOE Joint Genome Institute"/>
            <person name="Benucci G.M."/>
            <person name="Marozzi G."/>
            <person name="Antonielli L."/>
            <person name="Sanchez S."/>
            <person name="Marco P."/>
            <person name="Wang X."/>
            <person name="Falini L.B."/>
            <person name="Barry K."/>
            <person name="Haridas S."/>
            <person name="Lipzen A."/>
            <person name="Labutti K."/>
            <person name="Grigoriev I.V."/>
            <person name="Murat C."/>
            <person name="Martin F."/>
            <person name="Albertini E."/>
            <person name="Donnini D."/>
            <person name="Bonito G."/>
        </authorList>
    </citation>
    <scope>NUCLEOTIDE SEQUENCE [LARGE SCALE GENOMIC DNA]</scope>
    <source>
        <strain evidence="2 3">Sb_GMNB300</strain>
    </source>
</reference>
<name>A0A5J5F3B6_9PEZI</name>
<accession>A0A5J5F3B6</accession>
<comment type="caution">
    <text evidence="2">The sequence shown here is derived from an EMBL/GenBank/DDBJ whole genome shotgun (WGS) entry which is preliminary data.</text>
</comment>
<dbReference type="Proteomes" id="UP000326924">
    <property type="component" value="Unassembled WGS sequence"/>
</dbReference>